<dbReference type="Proteomes" id="UP000230431">
    <property type="component" value="Unassembled WGS sequence"/>
</dbReference>
<dbReference type="InterPro" id="IPR045499">
    <property type="entry name" value="DUF6492"/>
</dbReference>
<organism evidence="2 3">
    <name type="scientific">Candidatus Vogelbacteria bacterium CG10_big_fil_rev_8_21_14_0_10_49_38</name>
    <dbReference type="NCBI Taxonomy" id="1975043"/>
    <lineage>
        <taxon>Bacteria</taxon>
        <taxon>Candidatus Vogeliibacteriota</taxon>
    </lineage>
</organism>
<evidence type="ECO:0000259" key="1">
    <source>
        <dbReference type="Pfam" id="PF00535"/>
    </source>
</evidence>
<dbReference type="Gene3D" id="3.90.550.10">
    <property type="entry name" value="Spore Coat Polysaccharide Biosynthesis Protein SpsA, Chain A"/>
    <property type="match status" value="1"/>
</dbReference>
<gene>
    <name evidence="2" type="ORF">COV08_01665</name>
</gene>
<dbReference type="PANTHER" id="PTHR22916">
    <property type="entry name" value="GLYCOSYLTRANSFERASE"/>
    <property type="match status" value="1"/>
</dbReference>
<dbReference type="Pfam" id="PF20102">
    <property type="entry name" value="DUF6492"/>
    <property type="match status" value="1"/>
</dbReference>
<evidence type="ECO:0000313" key="3">
    <source>
        <dbReference type="Proteomes" id="UP000230431"/>
    </source>
</evidence>
<sequence length="686" mass="79796">MTPKLSVIIPCYNCEKTLAEAVASIYQQNLKVDFEVVMVDDCSTDGTRELMLELARRYHHIKTLFHERNRGGGATRNTAIINSSAAIIFCLDSDDVLPPGSLSLMYDFFIENNYDGVGVERSIKFDGTDKTKIEAIHTFKSGPGKIVFEDLLQRNSLCSLYSTFMHTKKAFEIIGGYPEDHGFDTQAFAWKFLANGFSAQTCPGAEYLHRINFHRSYYVREYEDGKVNHNWFKIFDEFFYLLSDEAKAMILGADLNNHKQNISDLLQRLPVAFAPGYEKYLTVDGRSRKRKEVEIIGPTGRTMYESYWLGSESLREGKPEDALRYFLEARQKKFRFRILEEKILFCKLCLSGKTTVQAFEEIEARKKYKKLGSQSPLIRKAFIALKKKFRPLKIFYIELRDRKRADAFWKKALALVFFYVRKRFGVGFNNEDPSTEAIDIVIPTITKDFQTLEISLESLKNLEQKINRVYIISRREEGLIKLCEKLGHTFIDESSILGYPKDEIKYVVKGHDRSGWIYKQLLNFGVGKQIEKENYFVIDSDTVLVSKNSFIEGGKYVFQDSTEWNQPYLEIFERIFKEKPRNHLSSVCHMMIFNQKRVAEMLARIETIQAKRWDQAIIDLLDPNEISSFAEYETYANYMGIYHPSEIKRIPFYNKSLKRSELTGLKDLEEKYGKKYKSVSFHSYAN</sequence>
<dbReference type="CDD" id="cd00761">
    <property type="entry name" value="Glyco_tranf_GTA_type"/>
    <property type="match status" value="1"/>
</dbReference>
<dbReference type="SUPFAM" id="SSF53448">
    <property type="entry name" value="Nucleotide-diphospho-sugar transferases"/>
    <property type="match status" value="1"/>
</dbReference>
<dbReference type="EMBL" id="PCYK01000012">
    <property type="protein sequence ID" value="PIR46105.1"/>
    <property type="molecule type" value="Genomic_DNA"/>
</dbReference>
<dbReference type="InterPro" id="IPR029044">
    <property type="entry name" value="Nucleotide-diphossugar_trans"/>
</dbReference>
<dbReference type="AlphaFoldDB" id="A0A2H0RK17"/>
<evidence type="ECO:0000313" key="2">
    <source>
        <dbReference type="EMBL" id="PIR46105.1"/>
    </source>
</evidence>
<reference evidence="2 3" key="1">
    <citation type="submission" date="2017-09" db="EMBL/GenBank/DDBJ databases">
        <title>Depth-based differentiation of microbial function through sediment-hosted aquifers and enrichment of novel symbionts in the deep terrestrial subsurface.</title>
        <authorList>
            <person name="Probst A.J."/>
            <person name="Ladd B."/>
            <person name="Jarett J.K."/>
            <person name="Geller-Mcgrath D.E."/>
            <person name="Sieber C.M."/>
            <person name="Emerson J.B."/>
            <person name="Anantharaman K."/>
            <person name="Thomas B.C."/>
            <person name="Malmstrom R."/>
            <person name="Stieglmeier M."/>
            <person name="Klingl A."/>
            <person name="Woyke T."/>
            <person name="Ryan C.M."/>
            <person name="Banfield J.F."/>
        </authorList>
    </citation>
    <scope>NUCLEOTIDE SEQUENCE [LARGE SCALE GENOMIC DNA]</scope>
    <source>
        <strain evidence="2">CG10_big_fil_rev_8_21_14_0_10_49_38</strain>
    </source>
</reference>
<dbReference type="Pfam" id="PF00535">
    <property type="entry name" value="Glycos_transf_2"/>
    <property type="match status" value="1"/>
</dbReference>
<dbReference type="PANTHER" id="PTHR22916:SF3">
    <property type="entry name" value="UDP-GLCNAC:BETAGAL BETA-1,3-N-ACETYLGLUCOSAMINYLTRANSFERASE-LIKE PROTEIN 1"/>
    <property type="match status" value="1"/>
</dbReference>
<protein>
    <recommendedName>
        <fullName evidence="1">Glycosyltransferase 2-like domain-containing protein</fullName>
    </recommendedName>
</protein>
<comment type="caution">
    <text evidence="2">The sequence shown here is derived from an EMBL/GenBank/DDBJ whole genome shotgun (WGS) entry which is preliminary data.</text>
</comment>
<feature type="domain" description="Glycosyltransferase 2-like" evidence="1">
    <location>
        <begin position="6"/>
        <end position="134"/>
    </location>
</feature>
<dbReference type="InterPro" id="IPR001173">
    <property type="entry name" value="Glyco_trans_2-like"/>
</dbReference>
<dbReference type="GO" id="GO:0016758">
    <property type="term" value="F:hexosyltransferase activity"/>
    <property type="evidence" value="ECO:0007669"/>
    <property type="project" value="UniProtKB-ARBA"/>
</dbReference>
<proteinExistence type="predicted"/>
<accession>A0A2H0RK17</accession>
<name>A0A2H0RK17_9BACT</name>